<keyword evidence="1" id="KW-0732">Signal</keyword>
<evidence type="ECO:0000313" key="3">
    <source>
        <dbReference type="Proteomes" id="UP000436047"/>
    </source>
</evidence>
<keyword evidence="3" id="KW-1185">Reference proteome</keyword>
<feature type="chain" id="PRO_5026675782" evidence="1">
    <location>
        <begin position="28"/>
        <end position="239"/>
    </location>
</feature>
<dbReference type="GeneID" id="86054721"/>
<gene>
    <name evidence="2" type="ORF">FYJ45_16910</name>
</gene>
<dbReference type="RefSeq" id="WP_154466002.1">
    <property type="nucleotide sequence ID" value="NZ_VUMI01000029.1"/>
</dbReference>
<reference evidence="2 3" key="1">
    <citation type="submission" date="2019-08" db="EMBL/GenBank/DDBJ databases">
        <title>In-depth cultivation of the pig gut microbiome towards novel bacterial diversity and tailored functional studies.</title>
        <authorList>
            <person name="Wylensek D."/>
            <person name="Hitch T.C.A."/>
            <person name="Clavel T."/>
        </authorList>
    </citation>
    <scope>NUCLEOTIDE SEQUENCE [LARGE SCALE GENOMIC DNA]</scope>
    <source>
        <strain evidence="2 3">WCA-389-WT-23B</strain>
    </source>
</reference>
<dbReference type="Proteomes" id="UP000436047">
    <property type="component" value="Unassembled WGS sequence"/>
</dbReference>
<sequence>MKKLTNQIISFILILSILCSLNVTAFAAGPTKSIVVDGIGSYTVVSAVETDYGQLYFVKEDGKPQTRTLWDVLDIAMAGKSWSDLLKEPSWGNFAWAVLDTAALLPLIPSTAYVREGGKILLKADDFVKFAKTSKGKKAVEAAMKTFKYSDGITSGVRNKIKKEFSKKEAAKVIAAFEKAANKGLVGSKGQTGIKKLKGKIDKIYTHEIKVLGEYGAYRIYGYKDGNKWVFDKFVKSHK</sequence>
<comment type="caution">
    <text evidence="2">The sequence shown here is derived from an EMBL/GenBank/DDBJ whole genome shotgun (WGS) entry which is preliminary data.</text>
</comment>
<feature type="signal peptide" evidence="1">
    <location>
        <begin position="1"/>
        <end position="27"/>
    </location>
</feature>
<protein>
    <submittedName>
        <fullName evidence="2">Uncharacterized protein</fullName>
    </submittedName>
</protein>
<organism evidence="2 3">
    <name type="scientific">Eisenbergiella porci</name>
    <dbReference type="NCBI Taxonomy" id="2652274"/>
    <lineage>
        <taxon>Bacteria</taxon>
        <taxon>Bacillati</taxon>
        <taxon>Bacillota</taxon>
        <taxon>Clostridia</taxon>
        <taxon>Lachnospirales</taxon>
        <taxon>Lachnospiraceae</taxon>
        <taxon>Eisenbergiella</taxon>
    </lineage>
</organism>
<evidence type="ECO:0000256" key="1">
    <source>
        <dbReference type="SAM" id="SignalP"/>
    </source>
</evidence>
<dbReference type="AlphaFoldDB" id="A0A6N7W3S8"/>
<proteinExistence type="predicted"/>
<name>A0A6N7W3S8_9FIRM</name>
<evidence type="ECO:0000313" key="2">
    <source>
        <dbReference type="EMBL" id="MSS89901.1"/>
    </source>
</evidence>
<dbReference type="EMBL" id="VUMI01000029">
    <property type="protein sequence ID" value="MSS89901.1"/>
    <property type="molecule type" value="Genomic_DNA"/>
</dbReference>
<accession>A0A6N7W3S8</accession>